<reference evidence="6" key="1">
    <citation type="journal article" date="2015" name="Nature">
        <title>Complex archaea that bridge the gap between prokaryotes and eukaryotes.</title>
        <authorList>
            <person name="Spang A."/>
            <person name="Saw J.H."/>
            <person name="Jorgensen S.L."/>
            <person name="Zaremba-Niedzwiedzka K."/>
            <person name="Martijn J."/>
            <person name="Lind A.E."/>
            <person name="van Eijk R."/>
            <person name="Schleper C."/>
            <person name="Guy L."/>
            <person name="Ettema T.J."/>
        </authorList>
    </citation>
    <scope>NUCLEOTIDE SEQUENCE</scope>
</reference>
<evidence type="ECO:0000256" key="3">
    <source>
        <dbReference type="ARBA" id="ARBA00023004"/>
    </source>
</evidence>
<dbReference type="PANTHER" id="PTHR42988">
    <property type="entry name" value="PHOSPHOHYDROLASE"/>
    <property type="match status" value="1"/>
</dbReference>
<protein>
    <recommendedName>
        <fullName evidence="5">Calcineurin-like phosphoesterase domain-containing protein</fullName>
    </recommendedName>
</protein>
<name>A0A0F9IPX3_9ZZZZ</name>
<sequence length="459" mass="54077">MDKKLNVLHISDIQTGFLHFAEDEFFIPNTIKAKGVKIFDENSVLQKKIDEDCIVSVIDDDARKKKVELFYDFISEFDLIIDELNNQKSIDLVIISGDLGSSASKDDYEKFKDFIKVFIDKNLNYLIVPGNHDVNWQKTKSKKNNEKCNNFYDFLNDSINSNLKVKYCYSENNLDYYCYFHNQKTELLFIGFNTNRYITDQNKEDADISPSEFLKIIKAIKKDLGEHIFENSKKIMVVHHNWEKIRNFRILKHLEGLNFILICGGHMHNYDCKNLKELGFNFGYVGAGSLSTKQSERRPNPRSRDPIPSQFNMYLIENNFSDFIININQYQFIGNELIMNEKQPLILLKSSRDSILKNIPRELSHYLSSKYNYLKIVDSIEVKEKEYFCDYSGYFDGNKYSLFLIRNTYSSEDFGNINNIYDYLAQQKKPFIEVFILNKMNTELLNIPEKFINRDFQMV</sequence>
<evidence type="ECO:0000256" key="1">
    <source>
        <dbReference type="ARBA" id="ARBA00022723"/>
    </source>
</evidence>
<evidence type="ECO:0000256" key="2">
    <source>
        <dbReference type="ARBA" id="ARBA00022801"/>
    </source>
</evidence>
<organism evidence="6">
    <name type="scientific">marine sediment metagenome</name>
    <dbReference type="NCBI Taxonomy" id="412755"/>
    <lineage>
        <taxon>unclassified sequences</taxon>
        <taxon>metagenomes</taxon>
        <taxon>ecological metagenomes</taxon>
    </lineage>
</organism>
<dbReference type="EMBL" id="LAZR01013439">
    <property type="protein sequence ID" value="KKM21949.1"/>
    <property type="molecule type" value="Genomic_DNA"/>
</dbReference>
<keyword evidence="2" id="KW-0378">Hydrolase</keyword>
<comment type="similarity">
    <text evidence="4">Belongs to the cyclic nucleotide phosphodiesterase class-III family.</text>
</comment>
<dbReference type="InterPro" id="IPR029052">
    <property type="entry name" value="Metallo-depent_PP-like"/>
</dbReference>
<evidence type="ECO:0000313" key="6">
    <source>
        <dbReference type="EMBL" id="KKM21949.1"/>
    </source>
</evidence>
<dbReference type="InterPro" id="IPR004843">
    <property type="entry name" value="Calcineurin-like_PHP"/>
</dbReference>
<dbReference type="Pfam" id="PF00149">
    <property type="entry name" value="Metallophos"/>
    <property type="match status" value="1"/>
</dbReference>
<dbReference type="Gene3D" id="3.60.21.10">
    <property type="match status" value="1"/>
</dbReference>
<dbReference type="GO" id="GO:0046872">
    <property type="term" value="F:metal ion binding"/>
    <property type="evidence" value="ECO:0007669"/>
    <property type="project" value="UniProtKB-KW"/>
</dbReference>
<keyword evidence="1" id="KW-0479">Metal-binding</keyword>
<evidence type="ECO:0000256" key="4">
    <source>
        <dbReference type="ARBA" id="ARBA00025742"/>
    </source>
</evidence>
<dbReference type="GO" id="GO:0016787">
    <property type="term" value="F:hydrolase activity"/>
    <property type="evidence" value="ECO:0007669"/>
    <property type="project" value="UniProtKB-KW"/>
</dbReference>
<proteinExistence type="inferred from homology"/>
<dbReference type="AlphaFoldDB" id="A0A0F9IPX3"/>
<dbReference type="PANTHER" id="PTHR42988:SF2">
    <property type="entry name" value="CYCLIC NUCLEOTIDE PHOSPHODIESTERASE CBUA0032-RELATED"/>
    <property type="match status" value="1"/>
</dbReference>
<dbReference type="SUPFAM" id="SSF56300">
    <property type="entry name" value="Metallo-dependent phosphatases"/>
    <property type="match status" value="1"/>
</dbReference>
<dbReference type="InterPro" id="IPR050884">
    <property type="entry name" value="CNP_phosphodiesterase-III"/>
</dbReference>
<evidence type="ECO:0000259" key="5">
    <source>
        <dbReference type="Pfam" id="PF00149"/>
    </source>
</evidence>
<feature type="domain" description="Calcineurin-like phosphoesterase" evidence="5">
    <location>
        <begin position="6"/>
        <end position="270"/>
    </location>
</feature>
<comment type="caution">
    <text evidence="6">The sequence shown here is derived from an EMBL/GenBank/DDBJ whole genome shotgun (WGS) entry which is preliminary data.</text>
</comment>
<gene>
    <name evidence="6" type="ORF">LCGC14_1630300</name>
</gene>
<keyword evidence="3" id="KW-0408">Iron</keyword>
<accession>A0A0F9IPX3</accession>